<reference evidence="1 2" key="1">
    <citation type="submission" date="2019-03" db="EMBL/GenBank/DDBJ databases">
        <title>First draft genome of Liparis tanakae, snailfish: a comprehensive survey of snailfish specific genes.</title>
        <authorList>
            <person name="Kim W."/>
            <person name="Song I."/>
            <person name="Jeong J.-H."/>
            <person name="Kim D."/>
            <person name="Kim S."/>
            <person name="Ryu S."/>
            <person name="Song J.Y."/>
            <person name="Lee S.K."/>
        </authorList>
    </citation>
    <scope>NUCLEOTIDE SEQUENCE [LARGE SCALE GENOMIC DNA]</scope>
    <source>
        <tissue evidence="1">Muscle</tissue>
    </source>
</reference>
<comment type="caution">
    <text evidence="1">The sequence shown here is derived from an EMBL/GenBank/DDBJ whole genome shotgun (WGS) entry which is preliminary data.</text>
</comment>
<dbReference type="Proteomes" id="UP000314294">
    <property type="component" value="Unassembled WGS sequence"/>
</dbReference>
<dbReference type="EMBL" id="SRLO01000298">
    <property type="protein sequence ID" value="TNN62272.1"/>
    <property type="molecule type" value="Genomic_DNA"/>
</dbReference>
<gene>
    <name evidence="1" type="ORF">EYF80_027536</name>
</gene>
<keyword evidence="2" id="KW-1185">Reference proteome</keyword>
<organism evidence="1 2">
    <name type="scientific">Liparis tanakae</name>
    <name type="common">Tanaka's snailfish</name>
    <dbReference type="NCBI Taxonomy" id="230148"/>
    <lineage>
        <taxon>Eukaryota</taxon>
        <taxon>Metazoa</taxon>
        <taxon>Chordata</taxon>
        <taxon>Craniata</taxon>
        <taxon>Vertebrata</taxon>
        <taxon>Euteleostomi</taxon>
        <taxon>Actinopterygii</taxon>
        <taxon>Neopterygii</taxon>
        <taxon>Teleostei</taxon>
        <taxon>Neoteleostei</taxon>
        <taxon>Acanthomorphata</taxon>
        <taxon>Eupercaria</taxon>
        <taxon>Perciformes</taxon>
        <taxon>Cottioidei</taxon>
        <taxon>Cottales</taxon>
        <taxon>Liparidae</taxon>
        <taxon>Liparis</taxon>
    </lineage>
</organism>
<sequence>MVLRGSPGAPRPRDRSPPPPISFFISRVLNRILSSGVICVRVRLLLPLRALAEEDVVDEGVLQQGQEYKHKAPHEGIFGSVSRKWVLMVVMVSTVVIPGRHRSNGSLFGGAEAVLPRATLAAEAS</sequence>
<name>A0A4Z2HBW2_9TELE</name>
<accession>A0A4Z2HBW2</accession>
<evidence type="ECO:0000313" key="1">
    <source>
        <dbReference type="EMBL" id="TNN62272.1"/>
    </source>
</evidence>
<dbReference type="AlphaFoldDB" id="A0A4Z2HBW2"/>
<protein>
    <submittedName>
        <fullName evidence="1">Uncharacterized protein</fullName>
    </submittedName>
</protein>
<proteinExistence type="predicted"/>
<evidence type="ECO:0000313" key="2">
    <source>
        <dbReference type="Proteomes" id="UP000314294"/>
    </source>
</evidence>